<evidence type="ECO:0000313" key="3">
    <source>
        <dbReference type="Proteomes" id="UP000248616"/>
    </source>
</evidence>
<keyword evidence="3" id="KW-1185">Reference proteome</keyword>
<accession>A0A2W7BVM5</accession>
<dbReference type="Pfam" id="PF25881">
    <property type="entry name" value="HH_YBHG"/>
    <property type="match status" value="1"/>
</dbReference>
<evidence type="ECO:0000259" key="1">
    <source>
        <dbReference type="Pfam" id="PF25881"/>
    </source>
</evidence>
<protein>
    <recommendedName>
        <fullName evidence="1">YbhG-like alpha-helical hairpin domain-containing protein</fullName>
    </recommendedName>
</protein>
<dbReference type="EMBL" id="MZXV01000062">
    <property type="protein sequence ID" value="PZV34940.1"/>
    <property type="molecule type" value="Genomic_DNA"/>
</dbReference>
<dbReference type="Proteomes" id="UP000248616">
    <property type="component" value="Unassembled WGS sequence"/>
</dbReference>
<dbReference type="Gene3D" id="2.40.30.170">
    <property type="match status" value="1"/>
</dbReference>
<dbReference type="Gene3D" id="1.10.287.470">
    <property type="entry name" value="Helix hairpin bin"/>
    <property type="match status" value="2"/>
</dbReference>
<name>A0A2W7BVM5_9HYPH</name>
<reference evidence="3" key="1">
    <citation type="submission" date="2017-03" db="EMBL/GenBank/DDBJ databases">
        <authorList>
            <person name="Safronova V.I."/>
            <person name="Sazanova A.L."/>
            <person name="Chirak E.R."/>
        </authorList>
    </citation>
    <scope>NUCLEOTIDE SEQUENCE [LARGE SCALE GENOMIC DNA]</scope>
    <source>
        <strain evidence="3">Ach-343</strain>
    </source>
</reference>
<comment type="caution">
    <text evidence="2">The sequence shown here is derived from an EMBL/GenBank/DDBJ whole genome shotgun (WGS) entry which is preliminary data.</text>
</comment>
<dbReference type="PANTHER" id="PTHR30438">
    <property type="entry name" value="36 KDA ANTIGEN-RELATED"/>
    <property type="match status" value="1"/>
</dbReference>
<organism evidence="2 3">
    <name type="scientific">Mesorhizobium kowhaii</name>
    <dbReference type="NCBI Taxonomy" id="1300272"/>
    <lineage>
        <taxon>Bacteria</taxon>
        <taxon>Pseudomonadati</taxon>
        <taxon>Pseudomonadota</taxon>
        <taxon>Alphaproteobacteria</taxon>
        <taxon>Hyphomicrobiales</taxon>
        <taxon>Phyllobacteriaceae</taxon>
        <taxon>Mesorhizobium</taxon>
    </lineage>
</organism>
<sequence>MQSLLSPQPELPRVGGCPMLARPRYGFAIALAAAGAILCSAWQASAEQAKPPIAGMVRQTEIRIAPETTGRLATIAVIPGQHVHKGDLLAVLDNPELTAAVGEAKAAAASAKAERDRVYSGLRAEEVAIATQAVQTAQANLLLAQQRFDRASALAGKDFASKQTLDDSTASLAKAKADLDLKQAQVAEASAGPTAEERALADAQVTLAEATVADLQAQSDKTRLTAPTDGAIGIRVAEPGEVIGPGKPVMTMEADGQTWFAFTLREDDLHEMTLGKTVALTVQGGRQIDARVTELRPLGEFATWRAARAVGDHDLNSFRLRLDPNSSAEGLEPGMTVWLTARP</sequence>
<feature type="domain" description="YbhG-like alpha-helical hairpin" evidence="1">
    <location>
        <begin position="93"/>
        <end position="218"/>
    </location>
</feature>
<dbReference type="RefSeq" id="WP_111547323.1">
    <property type="nucleotide sequence ID" value="NZ_MZXV01000062.1"/>
</dbReference>
<dbReference type="InterPro" id="IPR059052">
    <property type="entry name" value="HH_YbhG-like"/>
</dbReference>
<dbReference type="GO" id="GO:0005886">
    <property type="term" value="C:plasma membrane"/>
    <property type="evidence" value="ECO:0007669"/>
    <property type="project" value="TreeGrafter"/>
</dbReference>
<gene>
    <name evidence="2" type="ORF">B5V02_27955</name>
</gene>
<dbReference type="OrthoDB" id="9793801at2"/>
<dbReference type="AlphaFoldDB" id="A0A2W7BVM5"/>
<dbReference type="Gene3D" id="2.40.50.100">
    <property type="match status" value="2"/>
</dbReference>
<evidence type="ECO:0000313" key="2">
    <source>
        <dbReference type="EMBL" id="PZV34940.1"/>
    </source>
</evidence>
<proteinExistence type="predicted"/>
<dbReference type="SUPFAM" id="SSF111369">
    <property type="entry name" value="HlyD-like secretion proteins"/>
    <property type="match status" value="3"/>
</dbReference>
<dbReference type="PANTHER" id="PTHR30438:SF2">
    <property type="entry name" value="MEMBRANE PROTEIN"/>
    <property type="match status" value="1"/>
</dbReference>